<protein>
    <submittedName>
        <fullName evidence="1">Uncharacterized protein</fullName>
    </submittedName>
</protein>
<dbReference type="EMBL" id="CP113089">
    <property type="protein sequence ID" value="WAB82640.1"/>
    <property type="molecule type" value="Genomic_DNA"/>
</dbReference>
<gene>
    <name evidence="1" type="ORF">OVN18_06470</name>
</gene>
<keyword evidence="2" id="KW-1185">Reference proteome</keyword>
<name>A0A9E8S9G6_9MICO</name>
<dbReference type="AlphaFoldDB" id="A0A9E8S9G6"/>
<dbReference type="Proteomes" id="UP001164706">
    <property type="component" value="Chromosome"/>
</dbReference>
<organism evidence="1 2">
    <name type="scientific">Microcella daejeonensis</name>
    <dbReference type="NCBI Taxonomy" id="2994971"/>
    <lineage>
        <taxon>Bacteria</taxon>
        <taxon>Bacillati</taxon>
        <taxon>Actinomycetota</taxon>
        <taxon>Actinomycetes</taxon>
        <taxon>Micrococcales</taxon>
        <taxon>Microbacteriaceae</taxon>
        <taxon>Microcella</taxon>
    </lineage>
</organism>
<dbReference type="RefSeq" id="WP_267782816.1">
    <property type="nucleotide sequence ID" value="NZ_CP113089.1"/>
</dbReference>
<reference evidence="1" key="1">
    <citation type="submission" date="2022-11" db="EMBL/GenBank/DDBJ databases">
        <title>Description of Microcella daejonensis nov. sp, isolated from riverside soil.</title>
        <authorList>
            <person name="Molina K.M."/>
            <person name="Kim S.B."/>
        </authorList>
    </citation>
    <scope>NUCLEOTIDE SEQUENCE</scope>
    <source>
        <strain evidence="1">MMS21-STM12</strain>
    </source>
</reference>
<dbReference type="KEGG" id="mdb:OVN18_06470"/>
<evidence type="ECO:0000313" key="1">
    <source>
        <dbReference type="EMBL" id="WAB82640.1"/>
    </source>
</evidence>
<sequence length="158" mass="17607">MKRAHRPDLDVEFRSAIRRAFAQLRSNDAVAVYLQRDVPAEQVMPMSIIVSVRRAPEGRSLDGEVAAMFREGGAQFLRDDRAIVRMEADRALEGLDRGIRTKQIAYVIAVPGSARTRALQFTTAVPYPAGADDDAMRMVDEMVALSDVIVSTFAWERP</sequence>
<evidence type="ECO:0000313" key="2">
    <source>
        <dbReference type="Proteomes" id="UP001164706"/>
    </source>
</evidence>
<accession>A0A9E8S9G6</accession>
<proteinExistence type="predicted"/>